<proteinExistence type="inferred from homology"/>
<dbReference type="PANTHER" id="PTHR10840">
    <property type="entry name" value="PROGRAMMED CELL DEATH PROTEIN 5"/>
    <property type="match status" value="1"/>
</dbReference>
<comment type="similarity">
    <text evidence="1">Belongs to the PDCD5 family.</text>
</comment>
<gene>
    <name evidence="3" type="ORF">MSP1404_LOCUS11913</name>
</gene>
<dbReference type="Pfam" id="PF01984">
    <property type="entry name" value="dsDNA_bind"/>
    <property type="match status" value="1"/>
</dbReference>
<dbReference type="GO" id="GO:0003677">
    <property type="term" value="F:DNA binding"/>
    <property type="evidence" value="ECO:0007669"/>
    <property type="project" value="InterPro"/>
</dbReference>
<feature type="region of interest" description="Disordered" evidence="2">
    <location>
        <begin position="80"/>
        <end position="109"/>
    </location>
</feature>
<dbReference type="EMBL" id="HBEV01015342">
    <property type="protein sequence ID" value="CAD8594508.1"/>
    <property type="molecule type" value="Transcribed_RNA"/>
</dbReference>
<dbReference type="AlphaFoldDB" id="A0A7S0KZ26"/>
<evidence type="ECO:0000256" key="2">
    <source>
        <dbReference type="SAM" id="MobiDB-lite"/>
    </source>
</evidence>
<organism evidence="3">
    <name type="scientific">Micromonas pusilla</name>
    <name type="common">Picoplanktonic green alga</name>
    <name type="synonym">Chromulina pusilla</name>
    <dbReference type="NCBI Taxonomy" id="38833"/>
    <lineage>
        <taxon>Eukaryota</taxon>
        <taxon>Viridiplantae</taxon>
        <taxon>Chlorophyta</taxon>
        <taxon>Mamiellophyceae</taxon>
        <taxon>Mamiellales</taxon>
        <taxon>Mamiellaceae</taxon>
        <taxon>Micromonas</taxon>
    </lineage>
</organism>
<sequence length="109" mass="11785">MPQSAEDAQAAQERAEAMQEQRAAAIASLMEPKARERLARIALVKPEKAQALENMLLQAAQRGQLGGKVTEDALIGMLEKINGGSGEGGGRGGPKIEMRRRNVMDDDDW</sequence>
<evidence type="ECO:0000313" key="3">
    <source>
        <dbReference type="EMBL" id="CAD8594508.1"/>
    </source>
</evidence>
<accession>A0A7S0KZ26</accession>
<dbReference type="PIRSF" id="PIRSF015730">
    <property type="entry name" value="TFAR19"/>
    <property type="match status" value="1"/>
</dbReference>
<reference evidence="3" key="1">
    <citation type="submission" date="2021-01" db="EMBL/GenBank/DDBJ databases">
        <authorList>
            <person name="Corre E."/>
            <person name="Pelletier E."/>
            <person name="Niang G."/>
            <person name="Scheremetjew M."/>
            <person name="Finn R."/>
            <person name="Kale V."/>
            <person name="Holt S."/>
            <person name="Cochrane G."/>
            <person name="Meng A."/>
            <person name="Brown T."/>
            <person name="Cohen L."/>
        </authorList>
    </citation>
    <scope>NUCLEOTIDE SEQUENCE</scope>
    <source>
        <strain evidence="3">CCMP494</strain>
    </source>
</reference>
<evidence type="ECO:0000256" key="1">
    <source>
        <dbReference type="ARBA" id="ARBA00010490"/>
    </source>
</evidence>
<dbReference type="PANTHER" id="PTHR10840:SF0">
    <property type="entry name" value="PROGRAMMED CELL DEATH PROTEIN 5"/>
    <property type="match status" value="1"/>
</dbReference>
<dbReference type="Gene3D" id="1.10.8.140">
    <property type="entry name" value="PDCD5-like"/>
    <property type="match status" value="1"/>
</dbReference>
<feature type="compositionally biased region" description="Gly residues" evidence="2">
    <location>
        <begin position="83"/>
        <end position="93"/>
    </location>
</feature>
<dbReference type="SUPFAM" id="SSF46950">
    <property type="entry name" value="Double-stranded DNA-binding domain"/>
    <property type="match status" value="1"/>
</dbReference>
<dbReference type="InterPro" id="IPR036883">
    <property type="entry name" value="PDCD5-like_sf"/>
</dbReference>
<feature type="region of interest" description="Disordered" evidence="2">
    <location>
        <begin position="1"/>
        <end position="20"/>
    </location>
</feature>
<dbReference type="GO" id="GO:0005634">
    <property type="term" value="C:nucleus"/>
    <property type="evidence" value="ECO:0007669"/>
    <property type="project" value="TreeGrafter"/>
</dbReference>
<protein>
    <submittedName>
        <fullName evidence="3">Uncharacterized protein</fullName>
    </submittedName>
</protein>
<dbReference type="InterPro" id="IPR002836">
    <property type="entry name" value="PDCD5-like"/>
</dbReference>
<feature type="compositionally biased region" description="Low complexity" evidence="2">
    <location>
        <begin position="1"/>
        <end position="12"/>
    </location>
</feature>
<feature type="compositionally biased region" description="Basic and acidic residues" evidence="2">
    <location>
        <begin position="94"/>
        <end position="109"/>
    </location>
</feature>
<name>A0A7S0KZ26_MICPS</name>
<dbReference type="GO" id="GO:0005829">
    <property type="term" value="C:cytosol"/>
    <property type="evidence" value="ECO:0007669"/>
    <property type="project" value="TreeGrafter"/>
</dbReference>